<sequence length="166" mass="18782">MNVSLLKGIFVFVLLLLAQVLVLNHVHLFGFATPLPYVYMVLLFRRGYAKWAILLQCFLMGLCIDVFSDTPGVTMASMTLLGLLQPYLLSMFVQRDMDESLAPSFATLGTAKFVYYTIISVTIYCLVFFSLEAFNFFNWLLWLATIAGSTVLTVILVLVLENLRKK</sequence>
<dbReference type="GO" id="GO:0005886">
    <property type="term" value="C:plasma membrane"/>
    <property type="evidence" value="ECO:0007669"/>
    <property type="project" value="UniProtKB-SubCell"/>
</dbReference>
<feature type="transmembrane region" description="Helical" evidence="8">
    <location>
        <begin position="113"/>
        <end position="133"/>
    </location>
</feature>
<keyword evidence="7 8" id="KW-0472">Membrane</keyword>
<feature type="transmembrane region" description="Helical" evidence="8">
    <location>
        <begin position="51"/>
        <end position="68"/>
    </location>
</feature>
<proteinExistence type="inferred from homology"/>
<gene>
    <name evidence="9" type="primary">mreD</name>
    <name evidence="9" type="ORF">GTC17254_13850</name>
</gene>
<comment type="subcellular location">
    <subcellularLocation>
        <location evidence="1">Cell membrane</location>
        <topology evidence="1">Multi-pass membrane protein</topology>
    </subcellularLocation>
</comment>
<evidence type="ECO:0000256" key="3">
    <source>
        <dbReference type="ARBA" id="ARBA00022475"/>
    </source>
</evidence>
<organism evidence="9">
    <name type="scientific">Prevotella sp. GTC17254</name>
    <dbReference type="NCBI Taxonomy" id="3236794"/>
    <lineage>
        <taxon>Bacteria</taxon>
        <taxon>Pseudomonadati</taxon>
        <taxon>Bacteroidota</taxon>
        <taxon>Bacteroidia</taxon>
        <taxon>Bacteroidales</taxon>
        <taxon>Prevotellaceae</taxon>
        <taxon>Prevotella</taxon>
    </lineage>
</organism>
<dbReference type="EMBL" id="AP035786">
    <property type="protein sequence ID" value="BFO73788.1"/>
    <property type="molecule type" value="Genomic_DNA"/>
</dbReference>
<comment type="similarity">
    <text evidence="2">Belongs to the MreD family.</text>
</comment>
<evidence type="ECO:0000256" key="7">
    <source>
        <dbReference type="ARBA" id="ARBA00023136"/>
    </source>
</evidence>
<feature type="transmembrane region" description="Helical" evidence="8">
    <location>
        <begin position="28"/>
        <end position="44"/>
    </location>
</feature>
<dbReference type="AlphaFoldDB" id="A0AB33IVH6"/>
<evidence type="ECO:0000256" key="6">
    <source>
        <dbReference type="ARBA" id="ARBA00022989"/>
    </source>
</evidence>
<protein>
    <submittedName>
        <fullName evidence="9">Rod shape-determining protein MreD</fullName>
    </submittedName>
</protein>
<evidence type="ECO:0000256" key="8">
    <source>
        <dbReference type="SAM" id="Phobius"/>
    </source>
</evidence>
<dbReference type="NCBIfam" id="TIGR03426">
    <property type="entry name" value="shape_MreD"/>
    <property type="match status" value="1"/>
</dbReference>
<evidence type="ECO:0000256" key="5">
    <source>
        <dbReference type="ARBA" id="ARBA00022960"/>
    </source>
</evidence>
<accession>A0AB33IVH6</accession>
<evidence type="ECO:0000256" key="2">
    <source>
        <dbReference type="ARBA" id="ARBA00007776"/>
    </source>
</evidence>
<feature type="transmembrane region" description="Helical" evidence="8">
    <location>
        <begin position="139"/>
        <end position="160"/>
    </location>
</feature>
<feature type="transmembrane region" description="Helical" evidence="8">
    <location>
        <begin position="74"/>
        <end position="93"/>
    </location>
</feature>
<evidence type="ECO:0000256" key="4">
    <source>
        <dbReference type="ARBA" id="ARBA00022692"/>
    </source>
</evidence>
<keyword evidence="5" id="KW-0133">Cell shape</keyword>
<evidence type="ECO:0000256" key="1">
    <source>
        <dbReference type="ARBA" id="ARBA00004651"/>
    </source>
</evidence>
<evidence type="ECO:0000313" key="9">
    <source>
        <dbReference type="EMBL" id="BFO73788.1"/>
    </source>
</evidence>
<dbReference type="GO" id="GO:0008360">
    <property type="term" value="P:regulation of cell shape"/>
    <property type="evidence" value="ECO:0007669"/>
    <property type="project" value="UniProtKB-KW"/>
</dbReference>
<dbReference type="InterPro" id="IPR007227">
    <property type="entry name" value="Cell_shape_determining_MreD"/>
</dbReference>
<name>A0AB33IVH6_9BACT</name>
<keyword evidence="6 8" id="KW-1133">Transmembrane helix</keyword>
<keyword evidence="4 8" id="KW-0812">Transmembrane</keyword>
<keyword evidence="3" id="KW-1003">Cell membrane</keyword>
<reference evidence="9" key="1">
    <citation type="submission" date="2024-07" db="EMBL/GenBank/DDBJ databases">
        <title>Complete genome sequence of Prevotella sp. YM-2024 GTC17254.</title>
        <authorList>
            <person name="Hayashi M."/>
            <person name="Muto Y."/>
            <person name="Tanaka K."/>
            <person name="Niwa H."/>
        </authorList>
    </citation>
    <scope>NUCLEOTIDE SEQUENCE</scope>
    <source>
        <strain evidence="9">GTC17254</strain>
    </source>
</reference>